<protein>
    <submittedName>
        <fullName evidence="2">Uncharacterized protein</fullName>
    </submittedName>
</protein>
<comment type="caution">
    <text evidence="2">The sequence shown here is derived from an EMBL/GenBank/DDBJ whole genome shotgun (WGS) entry which is preliminary data.</text>
</comment>
<dbReference type="AlphaFoldDB" id="A0A4Q9KNI2"/>
<organism evidence="2 3">
    <name type="scientific">Propioniciclava tarda</name>
    <dbReference type="NCBI Taxonomy" id="433330"/>
    <lineage>
        <taxon>Bacteria</taxon>
        <taxon>Bacillati</taxon>
        <taxon>Actinomycetota</taxon>
        <taxon>Actinomycetes</taxon>
        <taxon>Propionibacteriales</taxon>
        <taxon>Propionibacteriaceae</taxon>
        <taxon>Propioniciclava</taxon>
    </lineage>
</organism>
<evidence type="ECO:0000256" key="1">
    <source>
        <dbReference type="SAM" id="MobiDB-lite"/>
    </source>
</evidence>
<dbReference type="Proteomes" id="UP000291933">
    <property type="component" value="Unassembled WGS sequence"/>
</dbReference>
<accession>A0A4Q9KNI2</accession>
<evidence type="ECO:0000313" key="3">
    <source>
        <dbReference type="Proteomes" id="UP000291933"/>
    </source>
</evidence>
<dbReference type="RefSeq" id="WP_131170569.1">
    <property type="nucleotide sequence ID" value="NZ_FXTL01000001.1"/>
</dbReference>
<name>A0A4Q9KNI2_PROTD</name>
<keyword evidence="3" id="KW-1185">Reference proteome</keyword>
<reference evidence="2 3" key="1">
    <citation type="submission" date="2019-01" db="EMBL/GenBank/DDBJ databases">
        <title>Lactibacter flavus gen. nov., sp. nov., a novel bacterium of the family Propionibacteriaceae isolated from raw milk and dairy products.</title>
        <authorList>
            <person name="Huptas C."/>
            <person name="Wenning M."/>
            <person name="Breitenwieser F."/>
            <person name="Doll E."/>
            <person name="Von Neubeck M."/>
            <person name="Busse H.-J."/>
            <person name="Scherer S."/>
        </authorList>
    </citation>
    <scope>NUCLEOTIDE SEQUENCE [LARGE SCALE GENOMIC DNA]</scope>
    <source>
        <strain evidence="2 3">DSM 22130</strain>
    </source>
</reference>
<feature type="region of interest" description="Disordered" evidence="1">
    <location>
        <begin position="18"/>
        <end position="64"/>
    </location>
</feature>
<gene>
    <name evidence="2" type="ORF">ET996_00330</name>
</gene>
<evidence type="ECO:0000313" key="2">
    <source>
        <dbReference type="EMBL" id="TBT96156.1"/>
    </source>
</evidence>
<feature type="compositionally biased region" description="Polar residues" evidence="1">
    <location>
        <begin position="52"/>
        <end position="64"/>
    </location>
</feature>
<dbReference type="EMBL" id="SDMR01000001">
    <property type="protein sequence ID" value="TBT96156.1"/>
    <property type="molecule type" value="Genomic_DNA"/>
</dbReference>
<sequence length="64" mass="6499">MRATLLFLFGEFLSSDADASSWYGMTPTASGGVETDAGAGGTPPAPVESRSDQSCVTTVLVSPT</sequence>
<proteinExistence type="predicted"/>